<dbReference type="WBParaSite" id="MhA1_Contig125.frz3.gene1">
    <property type="protein sequence ID" value="MhA1_Contig125.frz3.gene1"/>
    <property type="gene ID" value="MhA1_Contig125.frz3.gene1"/>
</dbReference>
<keyword evidence="1" id="KW-1185">Reference proteome</keyword>
<dbReference type="AlphaFoldDB" id="A0A1I8B1J1"/>
<accession>A0A1I8B1J1</accession>
<protein>
    <submittedName>
        <fullName evidence="2">Uncharacterized protein</fullName>
    </submittedName>
</protein>
<reference evidence="2" key="1">
    <citation type="submission" date="2016-11" db="UniProtKB">
        <authorList>
            <consortium name="WormBaseParasite"/>
        </authorList>
    </citation>
    <scope>IDENTIFICATION</scope>
</reference>
<evidence type="ECO:0000313" key="2">
    <source>
        <dbReference type="WBParaSite" id="MhA1_Contig125.frz3.gene1"/>
    </source>
</evidence>
<sequence>MANEKILIIGNLNERPTLDPKFPHEAVSENIRKRSTLDPNFQHTTVSTSAIMSTLVIRYLNDDLPLDKFAFCEFSLEQINQGIEHFLGQSVSSVIKMIGNEQV</sequence>
<proteinExistence type="predicted"/>
<dbReference type="Proteomes" id="UP000095281">
    <property type="component" value="Unplaced"/>
</dbReference>
<name>A0A1I8B1J1_MELHA</name>
<evidence type="ECO:0000313" key="1">
    <source>
        <dbReference type="Proteomes" id="UP000095281"/>
    </source>
</evidence>
<organism evidence="1 2">
    <name type="scientific">Meloidogyne hapla</name>
    <name type="common">Root-knot nematode worm</name>
    <dbReference type="NCBI Taxonomy" id="6305"/>
    <lineage>
        <taxon>Eukaryota</taxon>
        <taxon>Metazoa</taxon>
        <taxon>Ecdysozoa</taxon>
        <taxon>Nematoda</taxon>
        <taxon>Chromadorea</taxon>
        <taxon>Rhabditida</taxon>
        <taxon>Tylenchina</taxon>
        <taxon>Tylenchomorpha</taxon>
        <taxon>Tylenchoidea</taxon>
        <taxon>Meloidogynidae</taxon>
        <taxon>Meloidogyninae</taxon>
        <taxon>Meloidogyne</taxon>
    </lineage>
</organism>